<dbReference type="EMBL" id="NBSK02000005">
    <property type="protein sequence ID" value="KAJ0205062.1"/>
    <property type="molecule type" value="Genomic_DNA"/>
</dbReference>
<feature type="region of interest" description="Disordered" evidence="1">
    <location>
        <begin position="1"/>
        <end position="23"/>
    </location>
</feature>
<proteinExistence type="predicted"/>
<sequence length="269" mass="29477">MPDSETVVPVDGGGDGDLAEGGDPDITYCAEFVPPESFWLSKDSEFDWFDRNAFLERKESKKGNSNSKNLNPSVNPTYTNSNSARFSVNMKSKAAILGLPKTQKNTHIDSKRRQCNPANVRLFPKRSSSGGRAPGVVPVTEPSSPKVSCIGRVRSHRRRSRRRTSAIASATQPPPKPVNQQEKTSKVQKTSIVSRITSLFRSEGHRRRKNNKSSMKGTEQSENSTSRKSSVTVKPINSEPSTLSDPPALGGMNRFASGRRSGNWTDISA</sequence>
<dbReference type="OrthoDB" id="696504at2759"/>
<accession>A0A9R1VHX0</accession>
<protein>
    <submittedName>
        <fullName evidence="2">Uncharacterized protein</fullName>
    </submittedName>
</protein>
<feature type="compositionally biased region" description="Basic residues" evidence="1">
    <location>
        <begin position="153"/>
        <end position="164"/>
    </location>
</feature>
<feature type="region of interest" description="Disordered" evidence="1">
    <location>
        <begin position="103"/>
        <end position="269"/>
    </location>
</feature>
<feature type="compositionally biased region" description="Polar residues" evidence="1">
    <location>
        <begin position="178"/>
        <end position="200"/>
    </location>
</feature>
<feature type="compositionally biased region" description="Polar residues" evidence="1">
    <location>
        <begin position="260"/>
        <end position="269"/>
    </location>
</feature>
<dbReference type="Gramene" id="rna-gnl|WGS:NBSK|LSAT_5X164981_mrna">
    <property type="protein sequence ID" value="cds-PLY78895.1"/>
    <property type="gene ID" value="gene-LSAT_5X164981"/>
</dbReference>
<feature type="compositionally biased region" description="Low complexity" evidence="1">
    <location>
        <begin position="63"/>
        <end position="73"/>
    </location>
</feature>
<organism evidence="2 3">
    <name type="scientific">Lactuca sativa</name>
    <name type="common">Garden lettuce</name>
    <dbReference type="NCBI Taxonomy" id="4236"/>
    <lineage>
        <taxon>Eukaryota</taxon>
        <taxon>Viridiplantae</taxon>
        <taxon>Streptophyta</taxon>
        <taxon>Embryophyta</taxon>
        <taxon>Tracheophyta</taxon>
        <taxon>Spermatophyta</taxon>
        <taxon>Magnoliopsida</taxon>
        <taxon>eudicotyledons</taxon>
        <taxon>Gunneridae</taxon>
        <taxon>Pentapetalae</taxon>
        <taxon>asterids</taxon>
        <taxon>campanulids</taxon>
        <taxon>Asterales</taxon>
        <taxon>Asteraceae</taxon>
        <taxon>Cichorioideae</taxon>
        <taxon>Cichorieae</taxon>
        <taxon>Lactucinae</taxon>
        <taxon>Lactuca</taxon>
    </lineage>
</organism>
<reference evidence="2 3" key="1">
    <citation type="journal article" date="2017" name="Nat. Commun.">
        <title>Genome assembly with in vitro proximity ligation data and whole-genome triplication in lettuce.</title>
        <authorList>
            <person name="Reyes-Chin-Wo S."/>
            <person name="Wang Z."/>
            <person name="Yang X."/>
            <person name="Kozik A."/>
            <person name="Arikit S."/>
            <person name="Song C."/>
            <person name="Xia L."/>
            <person name="Froenicke L."/>
            <person name="Lavelle D.O."/>
            <person name="Truco M.J."/>
            <person name="Xia R."/>
            <person name="Zhu S."/>
            <person name="Xu C."/>
            <person name="Xu H."/>
            <person name="Xu X."/>
            <person name="Cox K."/>
            <person name="Korf I."/>
            <person name="Meyers B.C."/>
            <person name="Michelmore R.W."/>
        </authorList>
    </citation>
    <scope>NUCLEOTIDE SEQUENCE [LARGE SCALE GENOMIC DNA]</scope>
    <source>
        <strain evidence="3">cv. Salinas</strain>
        <tissue evidence="2">Seedlings</tissue>
    </source>
</reference>
<dbReference type="PANTHER" id="PTHR34120:SF2">
    <property type="entry name" value="OS01G0860900 PROTEIN"/>
    <property type="match status" value="1"/>
</dbReference>
<name>A0A9R1VHX0_LACSA</name>
<evidence type="ECO:0000313" key="3">
    <source>
        <dbReference type="Proteomes" id="UP000235145"/>
    </source>
</evidence>
<feature type="compositionally biased region" description="Polar residues" evidence="1">
    <location>
        <begin position="74"/>
        <end position="83"/>
    </location>
</feature>
<feature type="region of interest" description="Disordered" evidence="1">
    <location>
        <begin position="57"/>
        <end position="83"/>
    </location>
</feature>
<evidence type="ECO:0000256" key="1">
    <source>
        <dbReference type="SAM" id="MobiDB-lite"/>
    </source>
</evidence>
<feature type="compositionally biased region" description="Polar residues" evidence="1">
    <location>
        <begin position="212"/>
        <end position="232"/>
    </location>
</feature>
<comment type="caution">
    <text evidence="2">The sequence shown here is derived from an EMBL/GenBank/DDBJ whole genome shotgun (WGS) entry which is preliminary data.</text>
</comment>
<gene>
    <name evidence="2" type="ORF">LSAT_V11C500289420</name>
</gene>
<dbReference type="AlphaFoldDB" id="A0A9R1VHX0"/>
<keyword evidence="3" id="KW-1185">Reference proteome</keyword>
<dbReference type="Proteomes" id="UP000235145">
    <property type="component" value="Unassembled WGS sequence"/>
</dbReference>
<dbReference type="PANTHER" id="PTHR34120">
    <property type="entry name" value="EXPRESSED PROTEIN"/>
    <property type="match status" value="1"/>
</dbReference>
<evidence type="ECO:0000313" key="2">
    <source>
        <dbReference type="EMBL" id="KAJ0205062.1"/>
    </source>
</evidence>